<dbReference type="InterPro" id="IPR011249">
    <property type="entry name" value="Metalloenz_LuxS/M16"/>
</dbReference>
<keyword evidence="13" id="KW-1185">Reference proteome</keyword>
<feature type="domain" description="Peptidase M16 C-terminal" evidence="11">
    <location>
        <begin position="211"/>
        <end position="294"/>
    </location>
</feature>
<comment type="cofactor">
    <cofactor evidence="1">
        <name>Zn(2+)</name>
        <dbReference type="ChEBI" id="CHEBI:29105"/>
    </cofactor>
</comment>
<dbReference type="STRING" id="645274.SAMN04487901_11177"/>
<evidence type="ECO:0000256" key="4">
    <source>
        <dbReference type="ARBA" id="ARBA00022723"/>
    </source>
</evidence>
<feature type="domain" description="Peptidase M16 N-terminal" evidence="10">
    <location>
        <begin position="54"/>
        <end position="175"/>
    </location>
</feature>
<evidence type="ECO:0000256" key="7">
    <source>
        <dbReference type="ARBA" id="ARBA00023049"/>
    </source>
</evidence>
<evidence type="ECO:0000259" key="11">
    <source>
        <dbReference type="Pfam" id="PF05193"/>
    </source>
</evidence>
<evidence type="ECO:0000256" key="8">
    <source>
        <dbReference type="RuleBase" id="RU004447"/>
    </source>
</evidence>
<keyword evidence="3" id="KW-0645">Protease</keyword>
<evidence type="ECO:0000256" key="1">
    <source>
        <dbReference type="ARBA" id="ARBA00001947"/>
    </source>
</evidence>
<dbReference type="AlphaFoldDB" id="A0A1G7XTI0"/>
<dbReference type="RefSeq" id="WP_091818197.1">
    <property type="nucleotide sequence ID" value="NZ_FNCQ01000011.1"/>
</dbReference>
<gene>
    <name evidence="12" type="ORF">SAMN04487901_11177</name>
</gene>
<feature type="domain" description="Peptidase M16 C-terminal" evidence="11">
    <location>
        <begin position="704"/>
        <end position="876"/>
    </location>
</feature>
<dbReference type="PROSITE" id="PS00143">
    <property type="entry name" value="INSULINASE"/>
    <property type="match status" value="1"/>
</dbReference>
<evidence type="ECO:0000256" key="9">
    <source>
        <dbReference type="SAM" id="SignalP"/>
    </source>
</evidence>
<reference evidence="13" key="1">
    <citation type="submission" date="2016-10" db="EMBL/GenBank/DDBJ databases">
        <authorList>
            <person name="Varghese N."/>
            <person name="Submissions S."/>
        </authorList>
    </citation>
    <scope>NUCLEOTIDE SEQUENCE [LARGE SCALE GENOMIC DNA]</scope>
    <source>
        <strain evidence="13">BP1-148</strain>
    </source>
</reference>
<keyword evidence="6" id="KW-0862">Zinc</keyword>
<dbReference type="Proteomes" id="UP000198779">
    <property type="component" value="Unassembled WGS sequence"/>
</dbReference>
<dbReference type="Pfam" id="PF00675">
    <property type="entry name" value="Peptidase_M16"/>
    <property type="match status" value="1"/>
</dbReference>
<dbReference type="PANTHER" id="PTHR43690:SF34">
    <property type="entry name" value="ZINC PROTEASE PQQL-LIKE"/>
    <property type="match status" value="1"/>
</dbReference>
<evidence type="ECO:0000313" key="12">
    <source>
        <dbReference type="EMBL" id="SDG87406.1"/>
    </source>
</evidence>
<evidence type="ECO:0000259" key="10">
    <source>
        <dbReference type="Pfam" id="PF00675"/>
    </source>
</evidence>
<comment type="similarity">
    <text evidence="2 8">Belongs to the peptidase M16 family.</text>
</comment>
<evidence type="ECO:0000256" key="6">
    <source>
        <dbReference type="ARBA" id="ARBA00022833"/>
    </source>
</evidence>
<keyword evidence="9" id="KW-0732">Signal</keyword>
<feature type="signal peptide" evidence="9">
    <location>
        <begin position="1"/>
        <end position="19"/>
    </location>
</feature>
<evidence type="ECO:0000256" key="5">
    <source>
        <dbReference type="ARBA" id="ARBA00022801"/>
    </source>
</evidence>
<dbReference type="GO" id="GO:0004222">
    <property type="term" value="F:metalloendopeptidase activity"/>
    <property type="evidence" value="ECO:0007669"/>
    <property type="project" value="InterPro"/>
</dbReference>
<organism evidence="12 13">
    <name type="scientific">Prevotella communis</name>
    <dbReference type="NCBI Taxonomy" id="2913614"/>
    <lineage>
        <taxon>Bacteria</taxon>
        <taxon>Pseudomonadati</taxon>
        <taxon>Bacteroidota</taxon>
        <taxon>Bacteroidia</taxon>
        <taxon>Bacteroidales</taxon>
        <taxon>Prevotellaceae</taxon>
        <taxon>Prevotella</taxon>
    </lineage>
</organism>
<sequence>MKLILLTVLLTMCSTGAFSQKRESLNLEMIDKQAIPEDTMVRRGVLDNGLTYYVRKNDSPKKLAYFYLLVKAGSVVEQENERGIAHFVEHMQFKGTKHFPGSIFQFTQRHGLQFGHDTNAFTGFTTVRYQLNGIPVDDAVLMDSCLLLLRDWAGDATIAAKDVESEHNVIVEEWRTRMMPSFVQQLQNDFYNNSIYARRSPIGDMDIVKNCTQQLVRNFYDRWYQPQNQAVVLVGDFDADEMVMKVKRMFGDRKRGKTVSPAVPAIPDSETKYLLYTEKQQPFASLCYLLRLAGDTAKHQTVGSMKTDVVRDEIRMAMEMKLKSLRAKYPELIDGSVMSVNVGDLSDKLWVLNLSAPQDQWRHTLELLAMQVELIRRKGFGDDYWKQRKNYIWPDYNADSTAIVFVDTVYAKHPNSLGSTQHVEKCLAHFFNGDAIIPDMERHLVDRHLKNTITADELREEFCRMTSGRNMMIGVMLPDSAMMPGREEVEAVCQRVKQMSDEELAEIEAVQQKKLDRINVDSLDIPTVPGTVVKKKVLNDSISEVLLSNGVKVVLMKQPMEHHLVNFMLRRPQGYSMLADDDINFHDMLGSCLRKFSCKNGQSNVVVEAFDDIFDCSAQWKTGDSLNLDRVECTLKMLYKSLTTDEIDSVEFAEQKQKLQTSVASLSTPLAQSALKVGMMILKDTRRQVTPSAETIANYDIGHFREVVREYFSNFNGAVMVVQGEYDTDSIMPLILKYVGALPSKPERVKRTVWPSDHYKTENSVMTEKIETPAPICQTFLFYTWEKGYKYTQQTHAHNEVLKSVLANQLFQTLRVQHSDVYTPQIQMEDALLPVPKMRYVISYACDPTQRERIAEDVKRIVRDMAEGNLITQDMIDSYVKSREKVQDAYKGNEYTRRRDYLTQELNGIVVNQGDLTYIRQVTPKSLKAFVKQLLKKGNLHVGYLTSE</sequence>
<evidence type="ECO:0000256" key="2">
    <source>
        <dbReference type="ARBA" id="ARBA00007261"/>
    </source>
</evidence>
<accession>A0A1G7XTI0</accession>
<keyword evidence="4" id="KW-0479">Metal-binding</keyword>
<dbReference type="Gene3D" id="3.30.830.10">
    <property type="entry name" value="Metalloenzyme, LuxS/M16 peptidase-like"/>
    <property type="match status" value="3"/>
</dbReference>
<keyword evidence="7" id="KW-0482">Metalloprotease</keyword>
<evidence type="ECO:0000256" key="3">
    <source>
        <dbReference type="ARBA" id="ARBA00022670"/>
    </source>
</evidence>
<dbReference type="PANTHER" id="PTHR43690">
    <property type="entry name" value="NARDILYSIN"/>
    <property type="match status" value="1"/>
</dbReference>
<evidence type="ECO:0000313" key="13">
    <source>
        <dbReference type="Proteomes" id="UP000198779"/>
    </source>
</evidence>
<dbReference type="EMBL" id="FNCQ01000011">
    <property type="protein sequence ID" value="SDG87406.1"/>
    <property type="molecule type" value="Genomic_DNA"/>
</dbReference>
<feature type="chain" id="PRO_5011506606" evidence="9">
    <location>
        <begin position="20"/>
        <end position="948"/>
    </location>
</feature>
<dbReference type="GO" id="GO:0046872">
    <property type="term" value="F:metal ion binding"/>
    <property type="evidence" value="ECO:0007669"/>
    <property type="project" value="UniProtKB-KW"/>
</dbReference>
<protein>
    <submittedName>
        <fullName evidence="12">Peptidase M16 inactive domain-containing protein</fullName>
    </submittedName>
</protein>
<dbReference type="Pfam" id="PF05193">
    <property type="entry name" value="Peptidase_M16_C"/>
    <property type="match status" value="2"/>
</dbReference>
<proteinExistence type="inferred from homology"/>
<name>A0A1G7XTI0_9BACT</name>
<dbReference type="InterPro" id="IPR011765">
    <property type="entry name" value="Pept_M16_N"/>
</dbReference>
<keyword evidence="5" id="KW-0378">Hydrolase</keyword>
<dbReference type="InterPro" id="IPR050626">
    <property type="entry name" value="Peptidase_M16"/>
</dbReference>
<dbReference type="SUPFAM" id="SSF63411">
    <property type="entry name" value="LuxS/MPP-like metallohydrolase"/>
    <property type="match status" value="3"/>
</dbReference>
<dbReference type="GO" id="GO:0006508">
    <property type="term" value="P:proteolysis"/>
    <property type="evidence" value="ECO:0007669"/>
    <property type="project" value="UniProtKB-KW"/>
</dbReference>
<dbReference type="InterPro" id="IPR001431">
    <property type="entry name" value="Pept_M16_Zn_BS"/>
</dbReference>
<dbReference type="InterPro" id="IPR007863">
    <property type="entry name" value="Peptidase_M16_C"/>
</dbReference>